<evidence type="ECO:0000313" key="2">
    <source>
        <dbReference type="Proteomes" id="UP000799291"/>
    </source>
</evidence>
<dbReference type="Pfam" id="PF06824">
    <property type="entry name" value="Glyco_hydro_125"/>
    <property type="match status" value="1"/>
</dbReference>
<dbReference type="InterPro" id="IPR012341">
    <property type="entry name" value="6hp_glycosidase-like_sf"/>
</dbReference>
<dbReference type="SUPFAM" id="SSF48208">
    <property type="entry name" value="Six-hairpin glycosidases"/>
    <property type="match status" value="1"/>
</dbReference>
<dbReference type="PANTHER" id="PTHR31047:SF0">
    <property type="entry name" value="MEIOTICALLY UP-REGULATED GENE 157 PROTEIN"/>
    <property type="match status" value="1"/>
</dbReference>
<name>A0A6G1J7S8_9PLEO</name>
<dbReference type="InterPro" id="IPR008928">
    <property type="entry name" value="6-hairpin_glycosidase_sf"/>
</dbReference>
<dbReference type="OrthoDB" id="2580243at2759"/>
<accession>A0A6G1J7S8</accession>
<keyword evidence="2" id="KW-1185">Reference proteome</keyword>
<dbReference type="EMBL" id="MU005577">
    <property type="protein sequence ID" value="KAF2686285.1"/>
    <property type="molecule type" value="Genomic_DNA"/>
</dbReference>
<evidence type="ECO:0008006" key="3">
    <source>
        <dbReference type="Google" id="ProtNLM"/>
    </source>
</evidence>
<dbReference type="InterPro" id="IPR008313">
    <property type="entry name" value="GH125"/>
</dbReference>
<reference evidence="1" key="1">
    <citation type="journal article" date="2020" name="Stud. Mycol.">
        <title>101 Dothideomycetes genomes: a test case for predicting lifestyles and emergence of pathogens.</title>
        <authorList>
            <person name="Haridas S."/>
            <person name="Albert R."/>
            <person name="Binder M."/>
            <person name="Bloem J."/>
            <person name="Labutti K."/>
            <person name="Salamov A."/>
            <person name="Andreopoulos B."/>
            <person name="Baker S."/>
            <person name="Barry K."/>
            <person name="Bills G."/>
            <person name="Bluhm B."/>
            <person name="Cannon C."/>
            <person name="Castanera R."/>
            <person name="Culley D."/>
            <person name="Daum C."/>
            <person name="Ezra D."/>
            <person name="Gonzalez J."/>
            <person name="Henrissat B."/>
            <person name="Kuo A."/>
            <person name="Liang C."/>
            <person name="Lipzen A."/>
            <person name="Lutzoni F."/>
            <person name="Magnuson J."/>
            <person name="Mondo S."/>
            <person name="Nolan M."/>
            <person name="Ohm R."/>
            <person name="Pangilinan J."/>
            <person name="Park H.-J."/>
            <person name="Ramirez L."/>
            <person name="Alfaro M."/>
            <person name="Sun H."/>
            <person name="Tritt A."/>
            <person name="Yoshinaga Y."/>
            <person name="Zwiers L.-H."/>
            <person name="Turgeon B."/>
            <person name="Goodwin S."/>
            <person name="Spatafora J."/>
            <person name="Crous P."/>
            <person name="Grigoriev I."/>
        </authorList>
    </citation>
    <scope>NUCLEOTIDE SEQUENCE</scope>
    <source>
        <strain evidence="1">CBS 122367</strain>
    </source>
</reference>
<dbReference type="Gene3D" id="1.50.10.10">
    <property type="match status" value="1"/>
</dbReference>
<dbReference type="PANTHER" id="PTHR31047">
    <property type="entry name" value="MEIOTICALLY UP-REGULATED GENE 157 PROTEIN"/>
    <property type="match status" value="1"/>
</dbReference>
<protein>
    <recommendedName>
        <fullName evidence="3">Glycoside hydrolase family 63 protein</fullName>
    </recommendedName>
</protein>
<proteinExistence type="predicted"/>
<organism evidence="1 2">
    <name type="scientific">Lentithecium fluviatile CBS 122367</name>
    <dbReference type="NCBI Taxonomy" id="1168545"/>
    <lineage>
        <taxon>Eukaryota</taxon>
        <taxon>Fungi</taxon>
        <taxon>Dikarya</taxon>
        <taxon>Ascomycota</taxon>
        <taxon>Pezizomycotina</taxon>
        <taxon>Dothideomycetes</taxon>
        <taxon>Pleosporomycetidae</taxon>
        <taxon>Pleosporales</taxon>
        <taxon>Massarineae</taxon>
        <taxon>Lentitheciaceae</taxon>
        <taxon>Lentithecium</taxon>
    </lineage>
</organism>
<dbReference type="GO" id="GO:0005975">
    <property type="term" value="P:carbohydrate metabolic process"/>
    <property type="evidence" value="ECO:0007669"/>
    <property type="project" value="InterPro"/>
</dbReference>
<dbReference type="Proteomes" id="UP000799291">
    <property type="component" value="Unassembled WGS sequence"/>
</dbReference>
<dbReference type="AlphaFoldDB" id="A0A6G1J7S8"/>
<gene>
    <name evidence="1" type="ORF">K458DRAFT_364017</name>
</gene>
<sequence length="698" mass="78148">MGSIAHETAPGEANLGTGVIRDFSRPFNFNLQSQTLGKTVDIGKDGVSLSLDAFGCVLQASTFHPEHGIVVAVPFEQFDGTRFYDPSYVRSYRTRMLQMIRKNKPGFGLYLGADLRSVDIRIRRANMVCFDFRVQQTFDVSLVVKVSDSGEIQQTATVTNIGSEPATLPYTFNLCISLNRASYGQLTEGGPLPIPASHNILRRNGGGDVNITNPILGAQLTGHFELNRDPVYVSSVIDQEVRGVPLEAMISGAVSVEPGTSSELRARFRLSPRSTRIASERGNEKGGEELSETGSWIRDGALTTYMLRRNVDYILGNCLIPISDSETCVITDHVALPLGWNRDNYWQIRLLLETNKYRNLLLEEKSGSKYGQQIHDAAKGHLNWVFKTAQRPHGYWHRSYLVTGKPKDHAIFQLDQQCYPLLELCDYLDYFPDESDFVKELAQSDAVGTIVRLLEAKRDAETGLWPTDETPGDDAVIYPYHFSSHILLWRTVTRLRDLHAQFHLPTDPEVLRLNSLAQKLRSQTLESFTVPHTVTGKQVFAYLTNGCDKHTFYHDGNDIPTLFAREWDFVTSPTEISTWHNTMAFALSPLNTQGYCNEGPYRGLGSVHSPGAWVLGYFQELAYAVEREDTAAMQEAWRKVTAAMQWDGTFPEAVDPNTAECSSKAWFSWPGSMIGALIIKLKVEGLEDLLLQREEEAG</sequence>
<evidence type="ECO:0000313" key="1">
    <source>
        <dbReference type="EMBL" id="KAF2686285.1"/>
    </source>
</evidence>
<dbReference type="GO" id="GO:0003824">
    <property type="term" value="F:catalytic activity"/>
    <property type="evidence" value="ECO:0007669"/>
    <property type="project" value="UniProtKB-ARBA"/>
</dbReference>